<name>A0A0G0GY31_9BACT</name>
<accession>A0A0G0GY31</accession>
<evidence type="ECO:0000313" key="2">
    <source>
        <dbReference type="EMBL" id="KKQ35903.1"/>
    </source>
</evidence>
<dbReference type="EMBL" id="LBTF01000003">
    <property type="protein sequence ID" value="KKQ35903.1"/>
    <property type="molecule type" value="Genomic_DNA"/>
</dbReference>
<feature type="region of interest" description="Disordered" evidence="1">
    <location>
        <begin position="1"/>
        <end position="29"/>
    </location>
</feature>
<gene>
    <name evidence="2" type="ORF">US50_C0003G0023</name>
</gene>
<organism evidence="2 3">
    <name type="scientific">Candidatus Nomurabacteria bacterium GW2011_GWB1_37_5</name>
    <dbReference type="NCBI Taxonomy" id="1618742"/>
    <lineage>
        <taxon>Bacteria</taxon>
        <taxon>Candidatus Nomuraibacteriota</taxon>
    </lineage>
</organism>
<sequence>MVPWVMTGGAGGGSGQTPTGVYKPSKYMV</sequence>
<evidence type="ECO:0000256" key="1">
    <source>
        <dbReference type="SAM" id="MobiDB-lite"/>
    </source>
</evidence>
<dbReference type="AlphaFoldDB" id="A0A0G0GY31"/>
<feature type="non-terminal residue" evidence="2">
    <location>
        <position position="29"/>
    </location>
</feature>
<comment type="caution">
    <text evidence="2">The sequence shown here is derived from an EMBL/GenBank/DDBJ whole genome shotgun (WGS) entry which is preliminary data.</text>
</comment>
<dbReference type="Proteomes" id="UP000033876">
    <property type="component" value="Unassembled WGS sequence"/>
</dbReference>
<proteinExistence type="predicted"/>
<evidence type="ECO:0000313" key="3">
    <source>
        <dbReference type="Proteomes" id="UP000033876"/>
    </source>
</evidence>
<protein>
    <submittedName>
        <fullName evidence="2">Uncharacterized protein</fullName>
    </submittedName>
</protein>
<reference evidence="2 3" key="1">
    <citation type="journal article" date="2015" name="Nature">
        <title>rRNA introns, odd ribosomes, and small enigmatic genomes across a large radiation of phyla.</title>
        <authorList>
            <person name="Brown C.T."/>
            <person name="Hug L.A."/>
            <person name="Thomas B.C."/>
            <person name="Sharon I."/>
            <person name="Castelle C.J."/>
            <person name="Singh A."/>
            <person name="Wilkins M.J."/>
            <person name="Williams K.H."/>
            <person name="Banfield J.F."/>
        </authorList>
    </citation>
    <scope>NUCLEOTIDE SEQUENCE [LARGE SCALE GENOMIC DNA]</scope>
</reference>